<keyword evidence="4" id="KW-0472">Membrane</keyword>
<feature type="transmembrane region" description="Helical" evidence="4">
    <location>
        <begin position="341"/>
        <end position="359"/>
    </location>
</feature>
<feature type="domain" description="Signal transduction histidine kinase subgroup 3 dimerisation and phosphoacceptor" evidence="5">
    <location>
        <begin position="412"/>
        <end position="465"/>
    </location>
</feature>
<evidence type="ECO:0000256" key="2">
    <source>
        <dbReference type="ARBA" id="ARBA00022777"/>
    </source>
</evidence>
<keyword evidence="7" id="KW-1185">Reference proteome</keyword>
<dbReference type="EMBL" id="BAAAQM010000049">
    <property type="protein sequence ID" value="GAA1993103.1"/>
    <property type="molecule type" value="Genomic_DNA"/>
</dbReference>
<proteinExistence type="predicted"/>
<evidence type="ECO:0000313" key="6">
    <source>
        <dbReference type="EMBL" id="GAA1993103.1"/>
    </source>
</evidence>
<evidence type="ECO:0000256" key="1">
    <source>
        <dbReference type="ARBA" id="ARBA00022679"/>
    </source>
</evidence>
<evidence type="ECO:0000313" key="7">
    <source>
        <dbReference type="Proteomes" id="UP001499854"/>
    </source>
</evidence>
<dbReference type="PANTHER" id="PTHR24421:SF63">
    <property type="entry name" value="SENSOR HISTIDINE KINASE DESK"/>
    <property type="match status" value="1"/>
</dbReference>
<dbReference type="InterPro" id="IPR036890">
    <property type="entry name" value="HATPase_C_sf"/>
</dbReference>
<evidence type="ECO:0000256" key="4">
    <source>
        <dbReference type="SAM" id="Phobius"/>
    </source>
</evidence>
<feature type="transmembrane region" description="Helical" evidence="4">
    <location>
        <begin position="230"/>
        <end position="252"/>
    </location>
</feature>
<dbReference type="CDD" id="cd16917">
    <property type="entry name" value="HATPase_UhpB-NarQ-NarX-like"/>
    <property type="match status" value="1"/>
</dbReference>
<reference evidence="7" key="1">
    <citation type="journal article" date="2019" name="Int. J. Syst. Evol. Microbiol.">
        <title>The Global Catalogue of Microorganisms (GCM) 10K type strain sequencing project: providing services to taxonomists for standard genome sequencing and annotation.</title>
        <authorList>
            <consortium name="The Broad Institute Genomics Platform"/>
            <consortium name="The Broad Institute Genome Sequencing Center for Infectious Disease"/>
            <person name="Wu L."/>
            <person name="Ma J."/>
        </authorList>
    </citation>
    <scope>NUCLEOTIDE SEQUENCE [LARGE SCALE GENOMIC DNA]</scope>
    <source>
        <strain evidence="7">JCM 16013</strain>
    </source>
</reference>
<keyword evidence="4" id="KW-1133">Transmembrane helix</keyword>
<feature type="transmembrane region" description="Helical" evidence="4">
    <location>
        <begin position="371"/>
        <end position="391"/>
    </location>
</feature>
<dbReference type="PANTHER" id="PTHR24421">
    <property type="entry name" value="NITRATE/NITRITE SENSOR PROTEIN NARX-RELATED"/>
    <property type="match status" value="1"/>
</dbReference>
<keyword evidence="4" id="KW-0812">Transmembrane</keyword>
<dbReference type="Gene3D" id="3.30.565.10">
    <property type="entry name" value="Histidine kinase-like ATPase, C-terminal domain"/>
    <property type="match status" value="1"/>
</dbReference>
<feature type="transmembrane region" description="Helical" evidence="4">
    <location>
        <begin position="6"/>
        <end position="27"/>
    </location>
</feature>
<dbReference type="Proteomes" id="UP001499854">
    <property type="component" value="Unassembled WGS sequence"/>
</dbReference>
<gene>
    <name evidence="6" type="ORF">GCM10009838_66340</name>
</gene>
<feature type="transmembrane region" description="Helical" evidence="4">
    <location>
        <begin position="39"/>
        <end position="57"/>
    </location>
</feature>
<keyword evidence="1" id="KW-0808">Transferase</keyword>
<evidence type="ECO:0000256" key="3">
    <source>
        <dbReference type="ARBA" id="ARBA00023012"/>
    </source>
</evidence>
<comment type="caution">
    <text evidence="6">The sequence shown here is derived from an EMBL/GenBank/DDBJ whole genome shotgun (WGS) entry which is preliminary data.</text>
</comment>
<dbReference type="InterPro" id="IPR050482">
    <property type="entry name" value="Sensor_HK_TwoCompSys"/>
</dbReference>
<dbReference type="InterPro" id="IPR011712">
    <property type="entry name" value="Sig_transdc_His_kin_sub3_dim/P"/>
</dbReference>
<dbReference type="Gene3D" id="1.20.5.1930">
    <property type="match status" value="1"/>
</dbReference>
<sequence>MLGSGGAAWGLGPMALVWASFAVQSLFIVWGGRLRGTRAGWLVVAVQVVLTYAPFVFFGQDWMPGNAGLLGGALMLVAGPVAGLVLTAGIAVLDLVLTVTVLHLSTTAMYLYPLTATIDNAGQFWCLATLTQVIQALHAERRELARLAVAEERSRAERSLRLAFGRRLLVVESYVDSALRHLPVSPAAAREDAAGAVRVARQIQKSVRSAADGPLAKEPTVRTGDDSTQLMAVAVLGLLLVNYCAQAVADAVDGDTTALTVVGFSAIILAAVAALRRHRGQDMPGPRLAKLLLAVITGGLLLVPAAMVAVMLLIDPPLSAWLVFAAVTAGALVVRTQILASWWFLLTLIVSTVACSMIFAPPPGATVADKVYVLAAATAIAVNTNGMVRLVQFEGMLLSTRRRVVTLAALHERSRVARDVHDLLGFGITAIVLKAELASRLLTADPERAGRHLEEVRTHVRDAAAAAGACLDGGVEADLGQELLSAEKVLVEAGASVDVHVDPVPREAGSVLAVILRESVTNILRHSQAEKVRITVSTQGKRAFFSVENDGVGDGSENPGRGLKNISLRVLEAGGEFDVSHVEERFRLSVELPLPAMTPV</sequence>
<organism evidence="6 7">
    <name type="scientific">Catenulispora subtropica</name>
    <dbReference type="NCBI Taxonomy" id="450798"/>
    <lineage>
        <taxon>Bacteria</taxon>
        <taxon>Bacillati</taxon>
        <taxon>Actinomycetota</taxon>
        <taxon>Actinomycetes</taxon>
        <taxon>Catenulisporales</taxon>
        <taxon>Catenulisporaceae</taxon>
        <taxon>Catenulispora</taxon>
    </lineage>
</organism>
<protein>
    <recommendedName>
        <fullName evidence="5">Signal transduction histidine kinase subgroup 3 dimerisation and phosphoacceptor domain-containing protein</fullName>
    </recommendedName>
</protein>
<feature type="transmembrane region" description="Helical" evidence="4">
    <location>
        <begin position="258"/>
        <end position="276"/>
    </location>
</feature>
<name>A0ABP5E7X9_9ACTN</name>
<feature type="transmembrane region" description="Helical" evidence="4">
    <location>
        <begin position="318"/>
        <end position="334"/>
    </location>
</feature>
<accession>A0ABP5E7X9</accession>
<dbReference type="SUPFAM" id="SSF55874">
    <property type="entry name" value="ATPase domain of HSP90 chaperone/DNA topoisomerase II/histidine kinase"/>
    <property type="match status" value="1"/>
</dbReference>
<keyword evidence="3" id="KW-0902">Two-component regulatory system</keyword>
<evidence type="ECO:0000259" key="5">
    <source>
        <dbReference type="Pfam" id="PF07730"/>
    </source>
</evidence>
<dbReference type="Pfam" id="PF07730">
    <property type="entry name" value="HisKA_3"/>
    <property type="match status" value="1"/>
</dbReference>
<keyword evidence="2" id="KW-0418">Kinase</keyword>
<feature type="transmembrane region" description="Helical" evidence="4">
    <location>
        <begin position="288"/>
        <end position="312"/>
    </location>
</feature>
<feature type="transmembrane region" description="Helical" evidence="4">
    <location>
        <begin position="69"/>
        <end position="102"/>
    </location>
</feature>